<dbReference type="Gene3D" id="3.90.950.10">
    <property type="match status" value="1"/>
</dbReference>
<dbReference type="InterPro" id="IPR029001">
    <property type="entry name" value="ITPase-like_fam"/>
</dbReference>
<comment type="caution">
    <text evidence="3">The sequence shown here is derived from an EMBL/GenBank/DDBJ whole genome shotgun (WGS) entry which is preliminary data.</text>
</comment>
<dbReference type="EMBL" id="DVNH01000027">
    <property type="protein sequence ID" value="HIU51844.1"/>
    <property type="molecule type" value="Genomic_DNA"/>
</dbReference>
<dbReference type="GO" id="GO:0047429">
    <property type="term" value="F:nucleoside triphosphate diphosphatase activity"/>
    <property type="evidence" value="ECO:0007669"/>
    <property type="project" value="InterPro"/>
</dbReference>
<name>A0A9D1S944_9FIRM</name>
<dbReference type="PANTHER" id="PTHR43213:SF5">
    <property type="entry name" value="BIFUNCTIONAL DTTP_UTP PYROPHOSPHATASE_METHYLTRANSFERASE PROTEIN-RELATED"/>
    <property type="match status" value="1"/>
</dbReference>
<reference evidence="3" key="2">
    <citation type="journal article" date="2021" name="PeerJ">
        <title>Extensive microbial diversity within the chicken gut microbiome revealed by metagenomics and culture.</title>
        <authorList>
            <person name="Gilroy R."/>
            <person name="Ravi A."/>
            <person name="Getino M."/>
            <person name="Pursley I."/>
            <person name="Horton D.L."/>
            <person name="Alikhan N.F."/>
            <person name="Baker D."/>
            <person name="Gharbi K."/>
            <person name="Hall N."/>
            <person name="Watson M."/>
            <person name="Adriaenssens E.M."/>
            <person name="Foster-Nyarko E."/>
            <person name="Jarju S."/>
            <person name="Secka A."/>
            <person name="Antonio M."/>
            <person name="Oren A."/>
            <person name="Chaudhuri R.R."/>
            <person name="La Ragione R."/>
            <person name="Hildebrand F."/>
            <person name="Pallen M.J."/>
        </authorList>
    </citation>
    <scope>NUCLEOTIDE SEQUENCE</scope>
    <source>
        <strain evidence="3">CHK195-15760</strain>
    </source>
</reference>
<evidence type="ECO:0000256" key="2">
    <source>
        <dbReference type="ARBA" id="ARBA00022801"/>
    </source>
</evidence>
<dbReference type="PANTHER" id="PTHR43213">
    <property type="entry name" value="BIFUNCTIONAL DTTP/UTP PYROPHOSPHATASE/METHYLTRANSFERASE PROTEIN-RELATED"/>
    <property type="match status" value="1"/>
</dbReference>
<accession>A0A9D1S944</accession>
<organism evidence="3 4">
    <name type="scientific">Candidatus Merdicola faecigallinarum</name>
    <dbReference type="NCBI Taxonomy" id="2840862"/>
    <lineage>
        <taxon>Bacteria</taxon>
        <taxon>Bacillati</taxon>
        <taxon>Bacillota</taxon>
        <taxon>Clostridia</taxon>
        <taxon>Candidatus Merdicola</taxon>
    </lineage>
</organism>
<gene>
    <name evidence="3" type="ORF">IAB70_04385</name>
</gene>
<keyword evidence="2" id="KW-0378">Hydrolase</keyword>
<evidence type="ECO:0000256" key="1">
    <source>
        <dbReference type="ARBA" id="ARBA00001968"/>
    </source>
</evidence>
<dbReference type="PIRSF" id="PIRSF006305">
    <property type="entry name" value="Maf"/>
    <property type="match status" value="1"/>
</dbReference>
<dbReference type="AlphaFoldDB" id="A0A9D1S944"/>
<dbReference type="InterPro" id="IPR003697">
    <property type="entry name" value="Maf-like"/>
</dbReference>
<protein>
    <submittedName>
        <fullName evidence="3">Maf family protein</fullName>
    </submittedName>
</protein>
<reference evidence="3" key="1">
    <citation type="submission" date="2020-10" db="EMBL/GenBank/DDBJ databases">
        <authorList>
            <person name="Gilroy R."/>
        </authorList>
    </citation>
    <scope>NUCLEOTIDE SEQUENCE</scope>
    <source>
        <strain evidence="3">CHK195-15760</strain>
    </source>
</reference>
<sequence length="191" mass="21655">MIHVLLASKSAFRKQMLEREHIPFHIFVSDADETPNPSKSFEGQLKEISMRKAQIVFKKTIDLGERVIVAADQNIVFENVMYGKPKTLEEARDLIVRMQGHNDIYAYVGNSLIYANGAHILKTINNCDIAKMRMDHFSKEELEEYLSTKKPLTKCGGIHISDTPSLSLEEGKMSTAYGMTIEYLKDLLSSL</sequence>
<dbReference type="Proteomes" id="UP000824093">
    <property type="component" value="Unassembled WGS sequence"/>
</dbReference>
<comment type="cofactor">
    <cofactor evidence="1">
        <name>a divalent metal cation</name>
        <dbReference type="ChEBI" id="CHEBI:60240"/>
    </cofactor>
</comment>
<proteinExistence type="predicted"/>
<dbReference type="Pfam" id="PF02545">
    <property type="entry name" value="Maf"/>
    <property type="match status" value="1"/>
</dbReference>
<evidence type="ECO:0000313" key="4">
    <source>
        <dbReference type="Proteomes" id="UP000824093"/>
    </source>
</evidence>
<evidence type="ECO:0000313" key="3">
    <source>
        <dbReference type="EMBL" id="HIU51844.1"/>
    </source>
</evidence>
<dbReference type="SUPFAM" id="SSF52972">
    <property type="entry name" value="ITPase-like"/>
    <property type="match status" value="1"/>
</dbReference>